<evidence type="ECO:0000256" key="5">
    <source>
        <dbReference type="SAM" id="MobiDB-lite"/>
    </source>
</evidence>
<dbReference type="EMBL" id="OKRB01000023">
    <property type="protein sequence ID" value="SPE17915.1"/>
    <property type="molecule type" value="Genomic_DNA"/>
</dbReference>
<protein>
    <submittedName>
        <fullName evidence="7">D-alanine--D-alanine ligase</fullName>
        <ecNumber evidence="7">6.3.2.4</ecNumber>
    </submittedName>
</protein>
<dbReference type="AlphaFoldDB" id="A0A2N9L4L8"/>
<evidence type="ECO:0000313" key="8">
    <source>
        <dbReference type="Proteomes" id="UP000239735"/>
    </source>
</evidence>
<comment type="similarity">
    <text evidence="1">Belongs to the D-alanine--D-alanine ligase family.</text>
</comment>
<proteinExistence type="inferred from homology"/>
<name>A0A2N9L4L8_9BACT</name>
<dbReference type="EC" id="6.3.2.4" evidence="7"/>
<reference evidence="8" key="1">
    <citation type="submission" date="2018-02" db="EMBL/GenBank/DDBJ databases">
        <authorList>
            <person name="Hausmann B."/>
        </authorList>
    </citation>
    <scope>NUCLEOTIDE SEQUENCE [LARGE SCALE GENOMIC DNA]</scope>
    <source>
        <strain evidence="8">Peat soil MAG SbA5</strain>
    </source>
</reference>
<evidence type="ECO:0000256" key="1">
    <source>
        <dbReference type="ARBA" id="ARBA00010871"/>
    </source>
</evidence>
<evidence type="ECO:0000256" key="4">
    <source>
        <dbReference type="PROSITE-ProRule" id="PRU00409"/>
    </source>
</evidence>
<dbReference type="InterPro" id="IPR011095">
    <property type="entry name" value="Dala_Dala_lig_C"/>
</dbReference>
<dbReference type="Gene3D" id="3.40.50.20">
    <property type="match status" value="1"/>
</dbReference>
<feature type="domain" description="ATP-grasp" evidence="6">
    <location>
        <begin position="129"/>
        <end position="340"/>
    </location>
</feature>
<dbReference type="InterPro" id="IPR016185">
    <property type="entry name" value="PreATP-grasp_dom_sf"/>
</dbReference>
<dbReference type="GO" id="GO:0046872">
    <property type="term" value="F:metal ion binding"/>
    <property type="evidence" value="ECO:0007669"/>
    <property type="project" value="InterPro"/>
</dbReference>
<organism evidence="7 8">
    <name type="scientific">Candidatus Sulfuritelmatomonas gaucii</name>
    <dbReference type="NCBI Taxonomy" id="2043161"/>
    <lineage>
        <taxon>Bacteria</taxon>
        <taxon>Pseudomonadati</taxon>
        <taxon>Acidobacteriota</taxon>
        <taxon>Terriglobia</taxon>
        <taxon>Terriglobales</taxon>
        <taxon>Acidobacteriaceae</taxon>
        <taxon>Candidatus Sulfuritelmatomonas</taxon>
    </lineage>
</organism>
<feature type="region of interest" description="Disordered" evidence="5">
    <location>
        <begin position="12"/>
        <end position="43"/>
    </location>
</feature>
<dbReference type="Gene3D" id="3.30.1490.20">
    <property type="entry name" value="ATP-grasp fold, A domain"/>
    <property type="match status" value="1"/>
</dbReference>
<evidence type="ECO:0000313" key="7">
    <source>
        <dbReference type="EMBL" id="SPE17915.1"/>
    </source>
</evidence>
<dbReference type="PROSITE" id="PS50975">
    <property type="entry name" value="ATP_GRASP"/>
    <property type="match status" value="1"/>
</dbReference>
<keyword evidence="4" id="KW-0547">Nucleotide-binding</keyword>
<evidence type="ECO:0000259" key="6">
    <source>
        <dbReference type="PROSITE" id="PS50975"/>
    </source>
</evidence>
<dbReference type="GO" id="GO:0071555">
    <property type="term" value="P:cell wall organization"/>
    <property type="evidence" value="ECO:0007669"/>
    <property type="project" value="UniProtKB-KW"/>
</dbReference>
<dbReference type="OrthoDB" id="9813261at2"/>
<dbReference type="InterPro" id="IPR013815">
    <property type="entry name" value="ATP_grasp_subdomain_1"/>
</dbReference>
<evidence type="ECO:0000256" key="2">
    <source>
        <dbReference type="ARBA" id="ARBA00022598"/>
    </source>
</evidence>
<keyword evidence="3" id="KW-0961">Cell wall biogenesis/degradation</keyword>
<feature type="compositionally biased region" description="Basic residues" evidence="5">
    <location>
        <begin position="28"/>
        <end position="41"/>
    </location>
</feature>
<dbReference type="PANTHER" id="PTHR23132:SF26">
    <property type="entry name" value="BLR7451 PROTEIN"/>
    <property type="match status" value="1"/>
</dbReference>
<dbReference type="SUPFAM" id="SSF52440">
    <property type="entry name" value="PreATP-grasp domain"/>
    <property type="match status" value="1"/>
</dbReference>
<dbReference type="Gene3D" id="3.30.470.20">
    <property type="entry name" value="ATP-grasp fold, B domain"/>
    <property type="match status" value="1"/>
</dbReference>
<dbReference type="GO" id="GO:0005524">
    <property type="term" value="F:ATP binding"/>
    <property type="evidence" value="ECO:0007669"/>
    <property type="project" value="UniProtKB-UniRule"/>
</dbReference>
<accession>A0A2N9L4L8</accession>
<dbReference type="Pfam" id="PF07478">
    <property type="entry name" value="Dala_Dala_lig_C"/>
    <property type="match status" value="1"/>
</dbReference>
<dbReference type="GO" id="GO:0008716">
    <property type="term" value="F:D-alanine-D-alanine ligase activity"/>
    <property type="evidence" value="ECO:0007669"/>
    <property type="project" value="UniProtKB-EC"/>
</dbReference>
<sequence>MANLKVTILHDVWEEGPPEPEPEPVKAPRGKAGKRRKKKKDPLHDREEIFEALTKLGHEPSYHILDGKNHSLFALAKCGADLVFNLTESYAGDDTMDKNIASYLELLHIPYTGGGPEALHLAQDKSLAKKIFDFHKIKTPDFATSYKGLTEHSHDIEFPLIVKPVSEDGSIGIDASSVVDSVKELMERIHYIHEEFDSPALIEEYIEGREIYASILGNDNAEVLPLIELDLSKLPKGTPRIAGQDVKFDHDTEAYKLTKSAPAEDLDEETTKKLQDTALAAYRALKLRDYGRIDMRLNKKGQVYVIEANPNPWLASAAEFIMAAKKADYTYADVIDKIVELARARSL</sequence>
<dbReference type="PANTHER" id="PTHR23132">
    <property type="entry name" value="D-ALANINE--D-ALANINE LIGASE"/>
    <property type="match status" value="1"/>
</dbReference>
<dbReference type="Proteomes" id="UP000239735">
    <property type="component" value="Unassembled WGS sequence"/>
</dbReference>
<dbReference type="InterPro" id="IPR011761">
    <property type="entry name" value="ATP-grasp"/>
</dbReference>
<keyword evidence="2 7" id="KW-0436">Ligase</keyword>
<evidence type="ECO:0000256" key="3">
    <source>
        <dbReference type="ARBA" id="ARBA00023316"/>
    </source>
</evidence>
<gene>
    <name evidence="7" type="ORF">SBA5_1190008</name>
</gene>
<keyword evidence="4" id="KW-0067">ATP-binding</keyword>
<dbReference type="SUPFAM" id="SSF56059">
    <property type="entry name" value="Glutathione synthetase ATP-binding domain-like"/>
    <property type="match status" value="1"/>
</dbReference>